<dbReference type="EMBL" id="JBHFFA010000003">
    <property type="protein sequence ID" value="KAL2633622.1"/>
    <property type="molecule type" value="Genomic_DNA"/>
</dbReference>
<keyword evidence="2" id="KW-0812">Transmembrane</keyword>
<feature type="compositionally biased region" description="Basic and acidic residues" evidence="1">
    <location>
        <begin position="937"/>
        <end position="946"/>
    </location>
</feature>
<dbReference type="InterPro" id="IPR006073">
    <property type="entry name" value="GTP-bd"/>
</dbReference>
<dbReference type="InterPro" id="IPR002921">
    <property type="entry name" value="Fungal_lipase-type"/>
</dbReference>
<dbReference type="Gene3D" id="3.40.50.1820">
    <property type="entry name" value="alpha/beta hydrolase"/>
    <property type="match status" value="1"/>
</dbReference>
<dbReference type="AlphaFoldDB" id="A0ABD1YW66"/>
<dbReference type="Gene3D" id="3.40.50.300">
    <property type="entry name" value="P-loop containing nucleotide triphosphate hydrolases"/>
    <property type="match status" value="1"/>
</dbReference>
<comment type="caution">
    <text evidence="5">The sequence shown here is derived from an EMBL/GenBank/DDBJ whole genome shotgun (WGS) entry which is preliminary data.</text>
</comment>
<dbReference type="Pfam" id="PF01926">
    <property type="entry name" value="MMR_HSR1"/>
    <property type="match status" value="1"/>
</dbReference>
<evidence type="ECO:0000259" key="4">
    <source>
        <dbReference type="Pfam" id="PF01926"/>
    </source>
</evidence>
<evidence type="ECO:0000313" key="5">
    <source>
        <dbReference type="EMBL" id="KAL2633622.1"/>
    </source>
</evidence>
<feature type="transmembrane region" description="Helical" evidence="2">
    <location>
        <begin position="761"/>
        <end position="784"/>
    </location>
</feature>
<dbReference type="SUPFAM" id="SSF52540">
    <property type="entry name" value="P-loop containing nucleoside triphosphate hydrolases"/>
    <property type="match status" value="1"/>
</dbReference>
<name>A0ABD1YW66_9MARC</name>
<accession>A0ABD1YW66</accession>
<evidence type="ECO:0000259" key="3">
    <source>
        <dbReference type="Pfam" id="PF01764"/>
    </source>
</evidence>
<dbReference type="SUPFAM" id="SSF53474">
    <property type="entry name" value="alpha/beta-Hydrolases"/>
    <property type="match status" value="1"/>
</dbReference>
<reference evidence="5 6" key="1">
    <citation type="submission" date="2024-09" db="EMBL/GenBank/DDBJ databases">
        <title>Chromosome-scale assembly of Riccia fluitans.</title>
        <authorList>
            <person name="Paukszto L."/>
            <person name="Sawicki J."/>
            <person name="Karawczyk K."/>
            <person name="Piernik-Szablinska J."/>
            <person name="Szczecinska M."/>
            <person name="Mazdziarz M."/>
        </authorList>
    </citation>
    <scope>NUCLEOTIDE SEQUENCE [LARGE SCALE GENOMIC DNA]</scope>
    <source>
        <strain evidence="5">Rf_01</strain>
        <tissue evidence="5">Aerial parts of the thallus</tissue>
    </source>
</reference>
<evidence type="ECO:0008006" key="7">
    <source>
        <dbReference type="Google" id="ProtNLM"/>
    </source>
</evidence>
<dbReference type="PANTHER" id="PTHR14143">
    <property type="entry name" value="INTERFERON-INDUCIBLE GTPASE FAMILY MEMBER"/>
    <property type="match status" value="1"/>
</dbReference>
<gene>
    <name evidence="5" type="ORF">R1flu_005101</name>
</gene>
<dbReference type="InterPro" id="IPR027417">
    <property type="entry name" value="P-loop_NTPase"/>
</dbReference>
<sequence>MNFKSTFSLAGYFQYRNFLLASYKSDSFQQERRLTHDTQFTVESGKNRILNSKERIQDYLHIYGIISSRRSDSGRLKRDFASTDLTRRCSDAPIVEVRDSSYTEVKGERYKSITMISSKGRGKKFDPSTSSHDFDRDAGLHRQRAAVCCIALCQPEVTSEAAKDTFMKYNYLNFDKVILSPADIPTKYPRILVATAYDVYENSTILTSYVAFKGSSGLEKTIFDVAGSKLQHQGPDDKSLPMKGHIHNGIYKELVEELPDPMELLTFCDRMASDPETPEHDQRRLIFCGHGLGGALSHAAMLNLLFTTFGTDTKGIMECGSTFLSLAFGAPLFLDEEARDYFSEKGEVPLASRFTTYINEDDPVPLMLNGLIAHPSTSTGPLMLNELMGSPSMAALQELRKQLNLDFQSVFEVAGKVPLSLDPKDRRQGSTGRPSTLLSRELQKIAVSIEALKKLPSQHVRAYAGFGQFFKLKDGEIDIEIPQSDPVFWTLRWTPECMKNHAMVYYALSDLHPPLYGVPSPRSIQGGKLPQINRANYTLIFGKKLGEVTQIRLEAVGYNLDLCVKERCQVSAFRNKWEIMMVSHDKIMFRNKTKLKETEIKVIEYGLSVKIETIFGESDWVRVEKSEPAAGSDVINGLKYVIGKIVILRSVQERIHAACKREYVHPSSGSTDRFREHLQLVAENSCASEGDHCNCAEDSLKMFYSGLGNSANRVFDQRKEGKHFIDKVAQHLNQAKLEVKLAPYIGEGETRRFMVRKVGSGAGVGILSAGVGLTIYIAVAALVSVATMGIALPIAAGGLAIGIAALVLSHRPTIKIEDYSLVLRFIYLAINPEKSVLPPEKNVADYERAIIRCAEIISKKNSSAWIHHLSEQLKEQNLTTSKRVKNLVQMMLETDKSVKLAKEEKMLAVVGPENAGKSTLINILINGPPKDDEEDQDKATTGHLSHTDDPKGYLALAVGNLVAVDFPGMQAADERRNLADMWEAFERLPDVCVVMLRFNGDVTADCGELPRLARNKFCKRVVLIVNKVDSVMKGRKTAPVWKEFSPDRMNELREAYTRNCDNMLDDVMLTCLSSQDLFDEEKELLRARGILFAEDVLKKIKQLVQK</sequence>
<dbReference type="Pfam" id="PF01764">
    <property type="entry name" value="Lipase_3"/>
    <property type="match status" value="1"/>
</dbReference>
<feature type="transmembrane region" description="Helical" evidence="2">
    <location>
        <begin position="790"/>
        <end position="808"/>
    </location>
</feature>
<evidence type="ECO:0000256" key="1">
    <source>
        <dbReference type="SAM" id="MobiDB-lite"/>
    </source>
</evidence>
<feature type="region of interest" description="Disordered" evidence="1">
    <location>
        <begin position="926"/>
        <end position="946"/>
    </location>
</feature>
<evidence type="ECO:0000256" key="2">
    <source>
        <dbReference type="SAM" id="Phobius"/>
    </source>
</evidence>
<protein>
    <recommendedName>
        <fullName evidence="7">G domain-containing protein</fullName>
    </recommendedName>
</protein>
<organism evidence="5 6">
    <name type="scientific">Riccia fluitans</name>
    <dbReference type="NCBI Taxonomy" id="41844"/>
    <lineage>
        <taxon>Eukaryota</taxon>
        <taxon>Viridiplantae</taxon>
        <taxon>Streptophyta</taxon>
        <taxon>Embryophyta</taxon>
        <taxon>Marchantiophyta</taxon>
        <taxon>Marchantiopsida</taxon>
        <taxon>Marchantiidae</taxon>
        <taxon>Marchantiales</taxon>
        <taxon>Ricciaceae</taxon>
        <taxon>Riccia</taxon>
    </lineage>
</organism>
<dbReference type="CDD" id="cd00882">
    <property type="entry name" value="Ras_like_GTPase"/>
    <property type="match status" value="1"/>
</dbReference>
<proteinExistence type="predicted"/>
<feature type="domain" description="Fungal lipase-type" evidence="3">
    <location>
        <begin position="209"/>
        <end position="367"/>
    </location>
</feature>
<evidence type="ECO:0000313" key="6">
    <source>
        <dbReference type="Proteomes" id="UP001605036"/>
    </source>
</evidence>
<keyword evidence="6" id="KW-1185">Reference proteome</keyword>
<keyword evidence="2" id="KW-0472">Membrane</keyword>
<dbReference type="InterPro" id="IPR029058">
    <property type="entry name" value="AB_hydrolase_fold"/>
</dbReference>
<keyword evidence="2" id="KW-1133">Transmembrane helix</keyword>
<dbReference type="Proteomes" id="UP001605036">
    <property type="component" value="Unassembled WGS sequence"/>
</dbReference>
<feature type="domain" description="G" evidence="4">
    <location>
        <begin position="908"/>
        <end position="1027"/>
    </location>
</feature>
<dbReference type="PANTHER" id="PTHR14143:SF1">
    <property type="entry name" value="IRG-TYPE G DOMAIN-CONTAINING PROTEIN"/>
    <property type="match status" value="1"/>
</dbReference>